<feature type="compositionally biased region" description="Basic and acidic residues" evidence="1">
    <location>
        <begin position="197"/>
        <end position="215"/>
    </location>
</feature>
<dbReference type="Proteomes" id="UP000265000">
    <property type="component" value="Unplaced"/>
</dbReference>
<dbReference type="SUPFAM" id="SSF47986">
    <property type="entry name" value="DEATH domain"/>
    <property type="match status" value="1"/>
</dbReference>
<reference evidence="4" key="1">
    <citation type="submission" date="2025-08" db="UniProtKB">
        <authorList>
            <consortium name="Ensembl"/>
        </authorList>
    </citation>
    <scope>IDENTIFICATION</scope>
</reference>
<dbReference type="InterPro" id="IPR058030">
    <property type="entry name" value="TRIM8/14/16/25/29/45/65_CC"/>
</dbReference>
<dbReference type="PANTHER" id="PTHR24103">
    <property type="entry name" value="E3 UBIQUITIN-PROTEIN LIGASE TRIM"/>
    <property type="match status" value="1"/>
</dbReference>
<dbReference type="InterPro" id="IPR003877">
    <property type="entry name" value="SPRY_dom"/>
</dbReference>
<dbReference type="STRING" id="8078.ENSFHEP00000012254"/>
<dbReference type="SUPFAM" id="SSF49899">
    <property type="entry name" value="Concanavalin A-like lectins/glucanases"/>
    <property type="match status" value="1"/>
</dbReference>
<dbReference type="InterPro" id="IPR011029">
    <property type="entry name" value="DEATH-like_dom_sf"/>
</dbReference>
<dbReference type="Pfam" id="PF00622">
    <property type="entry name" value="SPRY"/>
    <property type="match status" value="1"/>
</dbReference>
<sequence length="450" mass="50391">MTSLKEDLWKTLEDLTEEEFKKFKWLLKDAGNDCYAIPAARLEKADRPDTVDLVVQRYNRVKSLRMSAQLLEKIGRNDLAQRLSNTSSAETGPRIIGGGHSDCDSEKQKARLRETKAEIRLKIQERQIKINEIKRSAELSRKTAERQTAESLRAFTVFIQSVEKSLSDLTEAIEEKQKTAQRQAEELIQELEQEISELSRREAEPEHPSFTEDNQKFLRHLETSNRTAVAVPQTSYGESVWTSVEKLKEILNEEMEKLLGKAKLIGMQQFAVDVTLDPNTAHPNLVLTQDAKQVHCGAAKLNVPDNPERFDTAVNVLGRPGFSSGKAYFEVQVRGKTAWDLGVVYKSISRKGSVTASPDGGHWTVCLRGGDTFKARGLQWSVKAPLNKVGVFVDYERGSIRFYDADSAEVIHRFSDCSFTETLYPFFSPGVGHGGLNSTPLVISPLSSAA</sequence>
<organism evidence="4 5">
    <name type="scientific">Fundulus heteroclitus</name>
    <name type="common">Killifish</name>
    <name type="synonym">Mummichog</name>
    <dbReference type="NCBI Taxonomy" id="8078"/>
    <lineage>
        <taxon>Eukaryota</taxon>
        <taxon>Metazoa</taxon>
        <taxon>Chordata</taxon>
        <taxon>Craniata</taxon>
        <taxon>Vertebrata</taxon>
        <taxon>Euteleostomi</taxon>
        <taxon>Actinopterygii</taxon>
        <taxon>Neopterygii</taxon>
        <taxon>Teleostei</taxon>
        <taxon>Neoteleostei</taxon>
        <taxon>Acanthomorphata</taxon>
        <taxon>Ovalentaria</taxon>
        <taxon>Atherinomorphae</taxon>
        <taxon>Cyprinodontiformes</taxon>
        <taxon>Fundulidae</taxon>
        <taxon>Fundulus</taxon>
    </lineage>
</organism>
<evidence type="ECO:0000313" key="4">
    <source>
        <dbReference type="Ensembl" id="ENSFHEP00000012254.1"/>
    </source>
</evidence>
<name>A0A3Q2PHS2_FUNHE</name>
<dbReference type="PROSITE" id="PS50824">
    <property type="entry name" value="DAPIN"/>
    <property type="match status" value="1"/>
</dbReference>
<dbReference type="FunFam" id="2.60.120.920:FF:000004">
    <property type="entry name" value="Butyrophilin subfamily 1 member A1"/>
    <property type="match status" value="1"/>
</dbReference>
<protein>
    <submittedName>
        <fullName evidence="4">Pyrin-like</fullName>
    </submittedName>
</protein>
<feature type="region of interest" description="Disordered" evidence="1">
    <location>
        <begin position="196"/>
        <end position="215"/>
    </location>
</feature>
<dbReference type="InterPro" id="IPR013320">
    <property type="entry name" value="ConA-like_dom_sf"/>
</dbReference>
<evidence type="ECO:0000259" key="2">
    <source>
        <dbReference type="PROSITE" id="PS50188"/>
    </source>
</evidence>
<dbReference type="InterPro" id="IPR050143">
    <property type="entry name" value="TRIM/RBCC"/>
</dbReference>
<dbReference type="CDD" id="cd13733">
    <property type="entry name" value="SPRY_PRY_C-I_1"/>
    <property type="match status" value="1"/>
</dbReference>
<evidence type="ECO:0000259" key="3">
    <source>
        <dbReference type="PROSITE" id="PS50824"/>
    </source>
</evidence>
<dbReference type="Pfam" id="PF02758">
    <property type="entry name" value="PYRIN"/>
    <property type="match status" value="1"/>
</dbReference>
<feature type="domain" description="Pyrin" evidence="3">
    <location>
        <begin position="1"/>
        <end position="89"/>
    </location>
</feature>
<feature type="domain" description="B30.2/SPRY" evidence="2">
    <location>
        <begin position="254"/>
        <end position="448"/>
    </location>
</feature>
<proteinExistence type="predicted"/>
<dbReference type="InterPro" id="IPR043136">
    <property type="entry name" value="B30.2/SPRY_sf"/>
</dbReference>
<reference evidence="4" key="2">
    <citation type="submission" date="2025-09" db="UniProtKB">
        <authorList>
            <consortium name="Ensembl"/>
        </authorList>
    </citation>
    <scope>IDENTIFICATION</scope>
</reference>
<dbReference type="PROSITE" id="PS50188">
    <property type="entry name" value="B302_SPRY"/>
    <property type="match status" value="1"/>
</dbReference>
<dbReference type="SMART" id="SM00449">
    <property type="entry name" value="SPRY"/>
    <property type="match status" value="1"/>
</dbReference>
<dbReference type="Gene3D" id="1.10.533.10">
    <property type="entry name" value="Death Domain, Fas"/>
    <property type="match status" value="1"/>
</dbReference>
<dbReference type="Pfam" id="PF25600">
    <property type="entry name" value="TRIM_CC"/>
    <property type="match status" value="1"/>
</dbReference>
<dbReference type="GeneTree" id="ENSGT01040000240400"/>
<dbReference type="Gene3D" id="2.60.120.920">
    <property type="match status" value="1"/>
</dbReference>
<evidence type="ECO:0000256" key="1">
    <source>
        <dbReference type="SAM" id="MobiDB-lite"/>
    </source>
</evidence>
<dbReference type="SMART" id="SM01289">
    <property type="entry name" value="PYRIN"/>
    <property type="match status" value="1"/>
</dbReference>
<keyword evidence="5" id="KW-1185">Reference proteome</keyword>
<dbReference type="AlphaFoldDB" id="A0A3Q2PHS2"/>
<dbReference type="InterPro" id="IPR006574">
    <property type="entry name" value="PRY"/>
</dbReference>
<dbReference type="PRINTS" id="PR01407">
    <property type="entry name" value="BUTYPHLNCDUF"/>
</dbReference>
<feature type="region of interest" description="Disordered" evidence="1">
    <location>
        <begin position="82"/>
        <end position="106"/>
    </location>
</feature>
<dbReference type="InterPro" id="IPR001870">
    <property type="entry name" value="B30.2/SPRY"/>
</dbReference>
<dbReference type="CDD" id="cd08321">
    <property type="entry name" value="Pyrin_ASC-like"/>
    <property type="match status" value="1"/>
</dbReference>
<dbReference type="Ensembl" id="ENSFHET00000019467.1">
    <property type="protein sequence ID" value="ENSFHEP00000012254.1"/>
    <property type="gene ID" value="ENSFHEG00000013687.1"/>
</dbReference>
<accession>A0A3Q2PHS2</accession>
<dbReference type="Pfam" id="PF13765">
    <property type="entry name" value="PRY"/>
    <property type="match status" value="1"/>
</dbReference>
<dbReference type="SMART" id="SM00589">
    <property type="entry name" value="PRY"/>
    <property type="match status" value="1"/>
</dbReference>
<evidence type="ECO:0000313" key="5">
    <source>
        <dbReference type="Proteomes" id="UP000265000"/>
    </source>
</evidence>
<dbReference type="InterPro" id="IPR003879">
    <property type="entry name" value="Butyrophylin_SPRY"/>
</dbReference>
<dbReference type="InterPro" id="IPR004020">
    <property type="entry name" value="DAPIN"/>
</dbReference>